<name>A0ACC0WHI6_9STRA</name>
<evidence type="ECO:0000313" key="1">
    <source>
        <dbReference type="EMBL" id="KAI9917388.1"/>
    </source>
</evidence>
<sequence>MTRDKAMLWCRSVLRFFQFAFSLVALATVSRGFVGASYYGYSSMLGSRAATYTTLMTYTGMLVGLFFLVELTQFYPRPTPRFVEQLIDLVLAAMLVVAGIVLVVDDYVANCSVYGYMLRCNELKTAVVFSFLASLAFFVSFLVNCCDAFMGSRGHARDESESNGGTGRGPQTGGYHAESTPTGASTPKDLSNRFGSSLVAYIALHTAGITYHTNVQGETVSVLVESGALSFARIVHFLAFVYAFAFVVFIEWLHLCIYPVHYCEKLMDTVALTVLTVASLVLLLSKMTLHCKRGFGQFVQCGDLYLAVTMSFLSTFAFLAIVLIGKRENARERRQGETQDETGDGHAAATSEGYTRAATPVPVVTAAP</sequence>
<keyword evidence="2" id="KW-1185">Reference proteome</keyword>
<proteinExistence type="predicted"/>
<gene>
    <name evidence="1" type="ORF">PsorP6_013221</name>
</gene>
<reference evidence="1 2" key="1">
    <citation type="journal article" date="2022" name="bioRxiv">
        <title>The genome of the oomycete Peronosclerospora sorghi, a cosmopolitan pathogen of maize and sorghum, is inflated with dispersed pseudogenes.</title>
        <authorList>
            <person name="Fletcher K."/>
            <person name="Martin F."/>
            <person name="Isakeit T."/>
            <person name="Cavanaugh K."/>
            <person name="Magill C."/>
            <person name="Michelmore R."/>
        </authorList>
    </citation>
    <scope>NUCLEOTIDE SEQUENCE [LARGE SCALE GENOMIC DNA]</scope>
    <source>
        <strain evidence="1">P6</strain>
    </source>
</reference>
<dbReference type="EMBL" id="CM047592">
    <property type="protein sequence ID" value="KAI9917388.1"/>
    <property type="molecule type" value="Genomic_DNA"/>
</dbReference>
<accession>A0ACC0WHI6</accession>
<dbReference type="Proteomes" id="UP001163321">
    <property type="component" value="Chromosome 13"/>
</dbReference>
<evidence type="ECO:0000313" key="2">
    <source>
        <dbReference type="Proteomes" id="UP001163321"/>
    </source>
</evidence>
<organism evidence="1 2">
    <name type="scientific">Peronosclerospora sorghi</name>
    <dbReference type="NCBI Taxonomy" id="230839"/>
    <lineage>
        <taxon>Eukaryota</taxon>
        <taxon>Sar</taxon>
        <taxon>Stramenopiles</taxon>
        <taxon>Oomycota</taxon>
        <taxon>Peronosporomycetes</taxon>
        <taxon>Peronosporales</taxon>
        <taxon>Peronosporaceae</taxon>
        <taxon>Peronosclerospora</taxon>
    </lineage>
</organism>
<protein>
    <submittedName>
        <fullName evidence="1">Uncharacterized protein</fullName>
    </submittedName>
</protein>
<comment type="caution">
    <text evidence="1">The sequence shown here is derived from an EMBL/GenBank/DDBJ whole genome shotgun (WGS) entry which is preliminary data.</text>
</comment>